<name>A0A183GUK1_HELPZ</name>
<dbReference type="Proteomes" id="UP000050761">
    <property type="component" value="Unassembled WGS sequence"/>
</dbReference>
<reference evidence="2" key="1">
    <citation type="submission" date="2019-09" db="UniProtKB">
        <authorList>
            <consortium name="WormBaseParasite"/>
        </authorList>
    </citation>
    <scope>IDENTIFICATION</scope>
</reference>
<sequence>LSLFWYLLHISQSMIYNSPVSPVVSIITELLELAPANNGRKERHIGCSGQMISLAHHSYVAMVNEADRTEDALKLATWWNKFLEGVERGRPNAEVLEILEMRATALESLIELDDNNRNVLIQKLLDTLIRSYKVTLTLISMVDQHHLRPRAYFPLPRWSRSDEFCRATRKNSNFSMLVASPIALQGSKAIRPGPTLNTARGAKMYAMLARGAGSHHARRPPLLRRPRRSFL</sequence>
<evidence type="ECO:0000313" key="1">
    <source>
        <dbReference type="Proteomes" id="UP000050761"/>
    </source>
</evidence>
<evidence type="ECO:0000313" key="2">
    <source>
        <dbReference type="WBParaSite" id="HPBE_0002637101-mRNA-1"/>
    </source>
</evidence>
<organism evidence="1 2">
    <name type="scientific">Heligmosomoides polygyrus</name>
    <name type="common">Parasitic roundworm</name>
    <dbReference type="NCBI Taxonomy" id="6339"/>
    <lineage>
        <taxon>Eukaryota</taxon>
        <taxon>Metazoa</taxon>
        <taxon>Ecdysozoa</taxon>
        <taxon>Nematoda</taxon>
        <taxon>Chromadorea</taxon>
        <taxon>Rhabditida</taxon>
        <taxon>Rhabditina</taxon>
        <taxon>Rhabditomorpha</taxon>
        <taxon>Strongyloidea</taxon>
        <taxon>Heligmosomidae</taxon>
        <taxon>Heligmosomoides</taxon>
    </lineage>
</organism>
<dbReference type="AlphaFoldDB" id="A0A183GUK1"/>
<dbReference type="WBParaSite" id="HPBE_0002637101-mRNA-1">
    <property type="protein sequence ID" value="HPBE_0002637101-mRNA-1"/>
    <property type="gene ID" value="HPBE_0002637101"/>
</dbReference>
<protein>
    <submittedName>
        <fullName evidence="2">FAT domain-containing protein</fullName>
    </submittedName>
</protein>
<accession>A0A183GUK1</accession>
<proteinExistence type="predicted"/>
<keyword evidence="1" id="KW-1185">Reference proteome</keyword>